<dbReference type="InterPro" id="IPR011893">
    <property type="entry name" value="Selenoprotein_Rdx-typ"/>
</dbReference>
<dbReference type="RefSeq" id="XP_011392319.1">
    <property type="nucleotide sequence ID" value="XM_011394017.1"/>
</dbReference>
<reference evidence="3 5" key="2">
    <citation type="journal article" date="2006" name="Nature">
        <title>Insights from the genome of the biotrophic fungal plant pathogen Ustilago maydis.</title>
        <authorList>
            <person name="Kamper J."/>
            <person name="Kahmann R."/>
            <person name="Bolker M."/>
            <person name="Ma L.J."/>
            <person name="Brefort T."/>
            <person name="Saville B.J."/>
            <person name="Banuett F."/>
            <person name="Kronstad J.W."/>
            <person name="Gold S.E."/>
            <person name="Muller O."/>
            <person name="Perlin M.H."/>
            <person name="Wosten H.A."/>
            <person name="de Vries R."/>
            <person name="Ruiz-Herrera J."/>
            <person name="Reynaga-Pena C.G."/>
            <person name="Snetselaar K."/>
            <person name="McCann M."/>
            <person name="Perez-Martin J."/>
            <person name="Feldbrugge M."/>
            <person name="Basse C.W."/>
            <person name="Steinberg G."/>
            <person name="Ibeas J.I."/>
            <person name="Holloman W."/>
            <person name="Guzman P."/>
            <person name="Farman M."/>
            <person name="Stajich J.E."/>
            <person name="Sentandreu R."/>
            <person name="Gonzalez-Prieto J.M."/>
            <person name="Kennell J.C."/>
            <person name="Molina L."/>
            <person name="Schirawski J."/>
            <person name="Mendoza-Mendoza A."/>
            <person name="Greilinger D."/>
            <person name="Munch K."/>
            <person name="Rossel N."/>
            <person name="Scherer M."/>
            <person name="Vranes M."/>
            <person name="Ladendorf O."/>
            <person name="Vincon V."/>
            <person name="Fuchs U."/>
            <person name="Sandrock B."/>
            <person name="Meng S."/>
            <person name="Ho E.C."/>
            <person name="Cahill M.J."/>
            <person name="Boyce K.J."/>
            <person name="Klose J."/>
            <person name="Klosterman S.J."/>
            <person name="Deelstra H.J."/>
            <person name="Ortiz-Castellanos L."/>
            <person name="Li W."/>
            <person name="Sanchez-Alonso P."/>
            <person name="Schreier P.H."/>
            <person name="Hauser-Hahn I."/>
            <person name="Vaupel M."/>
            <person name="Koopmann E."/>
            <person name="Friedrich G."/>
            <person name="Voss H."/>
            <person name="Schluter T."/>
            <person name="Margolis J."/>
            <person name="Platt D."/>
            <person name="Swimmer C."/>
            <person name="Gnirke A."/>
            <person name="Chen F."/>
            <person name="Vysotskaia V."/>
            <person name="Mannhaupt G."/>
            <person name="Guldener U."/>
            <person name="Munsterkotter M."/>
            <person name="Haase D."/>
            <person name="Oesterheld M."/>
            <person name="Mewes H.W."/>
            <person name="Mauceli E.W."/>
            <person name="DeCaprio D."/>
            <person name="Wade C.M."/>
            <person name="Butler J."/>
            <person name="Young S."/>
            <person name="Jaffe D.B."/>
            <person name="Calvo S."/>
            <person name="Nusbaum C."/>
            <person name="Galagan J."/>
            <person name="Birren B.W."/>
        </authorList>
    </citation>
    <scope>NUCLEOTIDE SEQUENCE [LARGE SCALE GENOMIC DNA]</scope>
    <source>
        <strain evidence="3">521</strain>
        <strain evidence="5">521 / FGSC 9021</strain>
    </source>
</reference>
<sequence length="151" mass="17142">MVPAKAWDNRVPQSSSASQPSSSSMAADHPSLPIRSQDQLAPDTNYPDIAFEFSNRKWRSTAAYLQTELLSSMRLVISADQLSASPRVAQKCCVRLVQLEEQETGYDPIFRVWSNQPSNPDRLELIWDYHTEGGFPTARALRRRVQWSSMQ</sequence>
<reference evidence="3" key="4">
    <citation type="submission" date="2014-09" db="EMBL/GenBank/DDBJ databases">
        <authorList>
            <person name="Guldener U."/>
            <person name="Munsterkotter M."/>
            <person name="Walter M.C."/>
            <person name="Mannhaupt G."/>
            <person name="Kahmann R."/>
        </authorList>
    </citation>
    <scope>NUCLEOTIDE SEQUENCE</scope>
    <source>
        <strain evidence="3">521</strain>
    </source>
</reference>
<dbReference type="EMBL" id="CM003159">
    <property type="protein sequence ID" value="KIS66142.1"/>
    <property type="molecule type" value="Genomic_DNA"/>
</dbReference>
<proteinExistence type="predicted"/>
<dbReference type="GeneID" id="23566968"/>
<evidence type="ECO:0000313" key="5">
    <source>
        <dbReference type="Proteomes" id="UP000000561"/>
    </source>
</evidence>
<feature type="region of interest" description="Disordered" evidence="2">
    <location>
        <begin position="1"/>
        <end position="41"/>
    </location>
</feature>
<dbReference type="Gene3D" id="3.40.30.10">
    <property type="entry name" value="Glutaredoxin"/>
    <property type="match status" value="1"/>
</dbReference>
<evidence type="ECO:0000313" key="3">
    <source>
        <dbReference type="EMBL" id="KIS66142.1"/>
    </source>
</evidence>
<dbReference type="Pfam" id="PF10262">
    <property type="entry name" value="Rdx"/>
    <property type="match status" value="1"/>
</dbReference>
<dbReference type="KEGG" id="uma:UMAG_11031"/>
<evidence type="ECO:0000256" key="1">
    <source>
        <dbReference type="ARBA" id="ARBA00023284"/>
    </source>
</evidence>
<dbReference type="OrthoDB" id="60822at2759"/>
<name>A0A0D1BVW3_MYCMD</name>
<keyword evidence="1" id="KW-0676">Redox-active center</keyword>
<dbReference type="EMBL" id="CM003159">
    <property type="protein sequence ID" value="KIS66143.1"/>
    <property type="molecule type" value="Genomic_DNA"/>
</dbReference>
<protein>
    <submittedName>
        <fullName evidence="3">Uncharacterized protein</fullName>
    </submittedName>
</protein>
<dbReference type="GeneID" id="23566967"/>
<gene>
    <name evidence="3" type="ORF">UMAG_11031</name>
    <name evidence="4" type="ORF">UMAG_11032</name>
</gene>
<dbReference type="KEGG" id="uma:UMAG_11032"/>
<evidence type="ECO:0000256" key="2">
    <source>
        <dbReference type="SAM" id="MobiDB-lite"/>
    </source>
</evidence>
<organism evidence="3 5">
    <name type="scientific">Mycosarcoma maydis</name>
    <name type="common">Corn smut fungus</name>
    <name type="synonym">Ustilago maydis</name>
    <dbReference type="NCBI Taxonomy" id="5270"/>
    <lineage>
        <taxon>Eukaryota</taxon>
        <taxon>Fungi</taxon>
        <taxon>Dikarya</taxon>
        <taxon>Basidiomycota</taxon>
        <taxon>Ustilaginomycotina</taxon>
        <taxon>Ustilaginomycetes</taxon>
        <taxon>Ustilaginales</taxon>
        <taxon>Ustilaginaceae</taxon>
        <taxon>Mycosarcoma</taxon>
    </lineage>
</organism>
<feature type="compositionally biased region" description="Low complexity" evidence="2">
    <location>
        <begin position="12"/>
        <end position="24"/>
    </location>
</feature>
<dbReference type="VEuPathDB" id="FungiDB:UMAG_11032"/>
<reference evidence="3" key="1">
    <citation type="submission" date="2003-07" db="EMBL/GenBank/DDBJ databases">
        <authorList>
            <person name="Birren B."/>
            <person name="Nusbaum C."/>
            <person name="Abebe A."/>
            <person name="Abouelleil A."/>
            <person name="Adekoya E."/>
            <person name="Ait-zahra M."/>
            <person name="Allen N."/>
            <person name="Allen T."/>
            <person name="An P."/>
            <person name="Anderson M."/>
            <person name="Anderson S."/>
            <person name="Arachchi H."/>
            <person name="Armbruster J."/>
            <person name="Bachantsang P."/>
            <person name="Baldwin J."/>
            <person name="Barry A."/>
            <person name="Bayul T."/>
            <person name="Blitshsteyn B."/>
            <person name="Bloom T."/>
            <person name="Blye J."/>
            <person name="Boguslavskiy L."/>
            <person name="Borowsky M."/>
            <person name="Boukhgalter B."/>
            <person name="Brunache A."/>
            <person name="Butler J."/>
            <person name="Calixte N."/>
            <person name="Calvo S."/>
            <person name="Camarata J."/>
            <person name="Campo K."/>
            <person name="Chang J."/>
            <person name="Cheshatsang Y."/>
            <person name="Citroen M."/>
            <person name="Collymore A."/>
            <person name="Considine T."/>
            <person name="Cook A."/>
            <person name="Cooke P."/>
            <person name="Corum B."/>
            <person name="Cuomo C."/>
            <person name="David R."/>
            <person name="Dawoe T."/>
            <person name="Degray S."/>
            <person name="Dodge S."/>
            <person name="Dooley K."/>
            <person name="Dorje P."/>
            <person name="Dorjee K."/>
            <person name="Dorris L."/>
            <person name="Duffey N."/>
            <person name="Dupes A."/>
            <person name="Elkins T."/>
            <person name="Engels R."/>
            <person name="Erickson J."/>
            <person name="Farina A."/>
            <person name="Faro S."/>
            <person name="Ferreira P."/>
            <person name="Fischer H."/>
            <person name="Fitzgerald M."/>
            <person name="Foley K."/>
            <person name="Gage D."/>
            <person name="Galagan J."/>
            <person name="Gearin G."/>
            <person name="Gnerre S."/>
            <person name="Gnirke A."/>
            <person name="Goyette A."/>
            <person name="Graham J."/>
            <person name="Grandbois E."/>
            <person name="Gyaltsen K."/>
            <person name="Hafez N."/>
            <person name="Hagopian D."/>
            <person name="Hagos B."/>
            <person name="Hall J."/>
            <person name="Hatcher B."/>
            <person name="Heller A."/>
            <person name="Higgins H."/>
            <person name="Honan T."/>
            <person name="Horn A."/>
            <person name="Houde N."/>
            <person name="Hughes L."/>
            <person name="Hulme W."/>
            <person name="Husby E."/>
            <person name="Iliev I."/>
            <person name="Jaffe D."/>
            <person name="Jones C."/>
            <person name="Kamal M."/>
            <person name="Kamat A."/>
            <person name="Kamvysselis M."/>
            <person name="Karlsson E."/>
            <person name="Kells C."/>
            <person name="Kieu A."/>
            <person name="Kisner P."/>
            <person name="Kodira C."/>
            <person name="Kulbokas E."/>
            <person name="Labutti K."/>
            <person name="Lama D."/>
            <person name="Landers T."/>
            <person name="Leger J."/>
            <person name="Levine S."/>
            <person name="Lewis D."/>
            <person name="Lewis T."/>
            <person name="Lindblad-toh K."/>
            <person name="Liu X."/>
            <person name="Lokyitsang T."/>
            <person name="Lokyitsang Y."/>
            <person name="Lucien O."/>
            <person name="Lui A."/>
            <person name="Ma L.J."/>
            <person name="Mabbitt R."/>
            <person name="Macdonald J."/>
            <person name="Maclean C."/>
            <person name="Major J."/>
            <person name="Manning J."/>
            <person name="Marabella R."/>
            <person name="Maru K."/>
            <person name="Matthews C."/>
            <person name="Mauceli E."/>
            <person name="Mccarthy M."/>
            <person name="Mcdonough S."/>
            <person name="Mcghee T."/>
            <person name="Meldrim J."/>
            <person name="Meneus L."/>
            <person name="Mesirov J."/>
            <person name="Mihalev A."/>
            <person name="Mihova T."/>
            <person name="Mikkelsen T."/>
            <person name="Mlenga V."/>
            <person name="Moru K."/>
            <person name="Mozes J."/>
            <person name="Mulrain L."/>
            <person name="Munson G."/>
            <person name="Naylor J."/>
            <person name="Newes C."/>
            <person name="Nguyen C."/>
            <person name="Nguyen N."/>
            <person name="Nguyen T."/>
            <person name="Nicol R."/>
            <person name="Nielsen C."/>
            <person name="Nizzari M."/>
            <person name="Norbu C."/>
            <person name="Norbu N."/>
            <person name="O'donnell P."/>
            <person name="Okoawo O."/>
            <person name="O'leary S."/>
            <person name="Omotosho B."/>
            <person name="O'neill K."/>
            <person name="Osman S."/>
            <person name="Parker S."/>
            <person name="Perrin D."/>
            <person name="Phunkhang P."/>
            <person name="Piqani B."/>
            <person name="Purcell S."/>
            <person name="Rachupka T."/>
            <person name="Ramasamy U."/>
            <person name="Rameau R."/>
            <person name="Ray V."/>
            <person name="Raymond C."/>
            <person name="Retta R."/>
            <person name="Richardson S."/>
            <person name="Rise C."/>
            <person name="Rodriguez J."/>
            <person name="Rogers J."/>
            <person name="Rogov P."/>
            <person name="Rutman M."/>
            <person name="Schupbach R."/>
            <person name="Seaman C."/>
            <person name="Settipalli S."/>
            <person name="Sharpe T."/>
            <person name="Sheridan J."/>
            <person name="Sherpa N."/>
            <person name="Shi J."/>
            <person name="Smirnov S."/>
            <person name="Smith C."/>
            <person name="Sougnez C."/>
            <person name="Spencer B."/>
            <person name="Stalker J."/>
            <person name="Stange-thomann N."/>
            <person name="Stavropoulos S."/>
            <person name="Stetson K."/>
            <person name="Stone C."/>
            <person name="Stone S."/>
            <person name="Stubbs M."/>
            <person name="Talamas J."/>
            <person name="Tchuinga P."/>
            <person name="Tenzing P."/>
            <person name="Tesfaye S."/>
            <person name="Theodore J."/>
            <person name="Thoulutsang Y."/>
            <person name="Topham K."/>
            <person name="Towey S."/>
            <person name="Tsamla T."/>
            <person name="Tsomo N."/>
            <person name="Vallee D."/>
            <person name="Vassiliev H."/>
            <person name="Venkataraman V."/>
            <person name="Vinson J."/>
            <person name="Vo A."/>
            <person name="Wade C."/>
            <person name="Wang S."/>
            <person name="Wangchuk T."/>
            <person name="Wangdi T."/>
            <person name="Whittaker C."/>
            <person name="Wilkinson J."/>
            <person name="Wu Y."/>
            <person name="Wyman D."/>
            <person name="Yadav S."/>
            <person name="Yang S."/>
            <person name="Yang X."/>
            <person name="Yeager S."/>
            <person name="Yee E."/>
            <person name="Young G."/>
            <person name="Zainoun J."/>
            <person name="Zembeck L."/>
            <person name="Zimmer A."/>
            <person name="Zody M."/>
            <person name="Lander E."/>
        </authorList>
    </citation>
    <scope>NUCLEOTIDE SEQUENCE</scope>
    <source>
        <strain evidence="3">521</strain>
    </source>
</reference>
<keyword evidence="5" id="KW-1185">Reference proteome</keyword>
<dbReference type="AlphaFoldDB" id="A0A0D1BVW3"/>
<evidence type="ECO:0000313" key="4">
    <source>
        <dbReference type="EMBL" id="KIS66143.1"/>
    </source>
</evidence>
<reference evidence="5" key="3">
    <citation type="submission" date="2014-09" db="EMBL/GenBank/DDBJ databases">
        <authorList>
            <person name="Gueldener U."/>
            <person name="Muensterkoetter M."/>
            <person name="Walter M.C."/>
            <person name="Mannhaupt G."/>
            <person name="Kahmann R."/>
        </authorList>
    </citation>
    <scope>GENOME REANNOTATION</scope>
    <source>
        <strain evidence="5">521 / FGSC 9021</strain>
    </source>
</reference>
<accession>A0A0D1BVW3</accession>
<dbReference type="Proteomes" id="UP000000561">
    <property type="component" value="Chromosome 20"/>
</dbReference>
<dbReference type="VEuPathDB" id="FungiDB:UMAG_11031"/>
<dbReference type="RefSeq" id="XP_011392320.1">
    <property type="nucleotide sequence ID" value="XM_011394018.1"/>
</dbReference>